<evidence type="ECO:0000313" key="2">
    <source>
        <dbReference type="EMBL" id="KAK8498387.1"/>
    </source>
</evidence>
<dbReference type="Gene3D" id="3.20.20.70">
    <property type="entry name" value="Aldolase class I"/>
    <property type="match status" value="1"/>
</dbReference>
<feature type="domain" description="Shikimate dehydrogenase substrate binding N-terminal" evidence="1">
    <location>
        <begin position="63"/>
        <end position="115"/>
    </location>
</feature>
<evidence type="ECO:0000259" key="1">
    <source>
        <dbReference type="Pfam" id="PF08501"/>
    </source>
</evidence>
<proteinExistence type="predicted"/>
<dbReference type="SUPFAM" id="SSF53223">
    <property type="entry name" value="Aminoacid dehydrogenase-like, N-terminal domain"/>
    <property type="match status" value="1"/>
</dbReference>
<dbReference type="SUPFAM" id="SSF51569">
    <property type="entry name" value="Aldolase"/>
    <property type="match status" value="1"/>
</dbReference>
<gene>
    <name evidence="2" type="ORF">V6N12_011430</name>
</gene>
<evidence type="ECO:0000313" key="3">
    <source>
        <dbReference type="Proteomes" id="UP001472677"/>
    </source>
</evidence>
<comment type="caution">
    <text evidence="2">The sequence shown here is derived from an EMBL/GenBank/DDBJ whole genome shotgun (WGS) entry which is preliminary data.</text>
</comment>
<dbReference type="InterPro" id="IPR022893">
    <property type="entry name" value="Shikimate_DH_fam"/>
</dbReference>
<organism evidence="2 3">
    <name type="scientific">Hibiscus sabdariffa</name>
    <name type="common">roselle</name>
    <dbReference type="NCBI Taxonomy" id="183260"/>
    <lineage>
        <taxon>Eukaryota</taxon>
        <taxon>Viridiplantae</taxon>
        <taxon>Streptophyta</taxon>
        <taxon>Embryophyta</taxon>
        <taxon>Tracheophyta</taxon>
        <taxon>Spermatophyta</taxon>
        <taxon>Magnoliopsida</taxon>
        <taxon>eudicotyledons</taxon>
        <taxon>Gunneridae</taxon>
        <taxon>Pentapetalae</taxon>
        <taxon>rosids</taxon>
        <taxon>malvids</taxon>
        <taxon>Malvales</taxon>
        <taxon>Malvaceae</taxon>
        <taxon>Malvoideae</taxon>
        <taxon>Hibiscus</taxon>
    </lineage>
</organism>
<dbReference type="Pfam" id="PF08501">
    <property type="entry name" value="Shikimate_dh_N"/>
    <property type="match status" value="1"/>
</dbReference>
<dbReference type="InterPro" id="IPR013708">
    <property type="entry name" value="Shikimate_DH-bd_N"/>
</dbReference>
<reference evidence="2 3" key="1">
    <citation type="journal article" date="2024" name="G3 (Bethesda)">
        <title>Genome assembly of Hibiscus sabdariffa L. provides insights into metabolisms of medicinal natural products.</title>
        <authorList>
            <person name="Kim T."/>
        </authorList>
    </citation>
    <scope>NUCLEOTIDE SEQUENCE [LARGE SCALE GENOMIC DNA]</scope>
    <source>
        <strain evidence="2">TK-2024</strain>
        <tissue evidence="2">Old leaves</tissue>
    </source>
</reference>
<sequence>MIGLVMSERGLMSRIHAAKFGGFLTFGSLEAGVVSAPGQPTVKELLDLYNTRLVGPDTKVHGVIGKPIHHSKNPLLYNASFKSTGFNGMYLYLYWLTTSQLTFITTYSSPDFSGFK</sequence>
<dbReference type="PANTHER" id="PTHR21089">
    <property type="entry name" value="SHIKIMATE DEHYDROGENASE"/>
    <property type="match status" value="1"/>
</dbReference>
<dbReference type="PANTHER" id="PTHR21089:SF12">
    <property type="entry name" value="BIFUNCTIONAL 3-DEHYDROQUINATE DEHYDRATASE_SHIKIMATE DEHYDROGENASE, CHLOROPLASTIC"/>
    <property type="match status" value="1"/>
</dbReference>
<dbReference type="Pfam" id="PF01487">
    <property type="entry name" value="DHquinase_I"/>
    <property type="match status" value="1"/>
</dbReference>
<accession>A0ABR2AW39</accession>
<dbReference type="InterPro" id="IPR046346">
    <property type="entry name" value="Aminoacid_DH-like_N_sf"/>
</dbReference>
<protein>
    <recommendedName>
        <fullName evidence="1">Shikimate dehydrogenase substrate binding N-terminal domain-containing protein</fullName>
    </recommendedName>
</protein>
<dbReference type="Proteomes" id="UP001472677">
    <property type="component" value="Unassembled WGS sequence"/>
</dbReference>
<dbReference type="EMBL" id="JBBPBM010000265">
    <property type="protein sequence ID" value="KAK8498387.1"/>
    <property type="molecule type" value="Genomic_DNA"/>
</dbReference>
<keyword evidence="3" id="KW-1185">Reference proteome</keyword>
<dbReference type="InterPro" id="IPR013785">
    <property type="entry name" value="Aldolase_TIM"/>
</dbReference>
<name>A0ABR2AW39_9ROSI</name>
<dbReference type="Gene3D" id="3.40.50.10860">
    <property type="entry name" value="Leucine Dehydrogenase, chain A, domain 1"/>
    <property type="match status" value="1"/>
</dbReference>
<dbReference type="InterPro" id="IPR001381">
    <property type="entry name" value="DHquinase_I"/>
</dbReference>